<dbReference type="Pfam" id="PF12484">
    <property type="entry name" value="PPE-SVP"/>
    <property type="match status" value="1"/>
</dbReference>
<dbReference type="Proteomes" id="UP000199601">
    <property type="component" value="Unassembled WGS sequence"/>
</dbReference>
<sequence length="278" mass="26276">MSFVITNPDALTYAAAKLETLGAEMAAENAAAAGPTTGLAPAAADEISALQAAIFDAYGTLYQSVSDQAAGIHQQFVKTLDTSAGSYRTTEATNSAATASPFAAAPAIGSTASPAAAADPPPGSGLLNIGDIGAGNFGSATSDLLGVAGGGLLVRPDAAGPVAAAPSAATALASSTSPGTTLAGAAAPVGVPMVSGPGQATLVGRLSVPPSWAAGAGAPAAPPPAPTLTGWTTPAPQGPTVTGVPAGMPAVATAGKSGGLGAPRYGVKPTVMRRPAGV</sequence>
<evidence type="ECO:0000259" key="1">
    <source>
        <dbReference type="Pfam" id="PF00934"/>
    </source>
</evidence>
<dbReference type="InterPro" id="IPR000084">
    <property type="entry name" value="PE-PGRS_N"/>
</dbReference>
<name>A0A0U1DL02_9MYCO</name>
<organism evidence="3 4">
    <name type="scientific">Mycobacterium europaeum</name>
    <dbReference type="NCBI Taxonomy" id="761804"/>
    <lineage>
        <taxon>Bacteria</taxon>
        <taxon>Bacillati</taxon>
        <taxon>Actinomycetota</taxon>
        <taxon>Actinomycetes</taxon>
        <taxon>Mycobacteriales</taxon>
        <taxon>Mycobacteriaceae</taxon>
        <taxon>Mycobacterium</taxon>
        <taxon>Mycobacterium simiae complex</taxon>
    </lineage>
</organism>
<dbReference type="Gene3D" id="1.10.287.850">
    <property type="entry name" value="HP0062-like domain"/>
    <property type="match status" value="1"/>
</dbReference>
<dbReference type="EMBL" id="CTEC01000002">
    <property type="protein sequence ID" value="CQD17823.1"/>
    <property type="molecule type" value="Genomic_DNA"/>
</dbReference>
<dbReference type="SUPFAM" id="SSF140459">
    <property type="entry name" value="PE/PPE dimer-like"/>
    <property type="match status" value="1"/>
</dbReference>
<feature type="domain" description="PE" evidence="1">
    <location>
        <begin position="4"/>
        <end position="94"/>
    </location>
</feature>
<dbReference type="Pfam" id="PF00934">
    <property type="entry name" value="PE"/>
    <property type="match status" value="1"/>
</dbReference>
<feature type="domain" description="PPE family C-terminal" evidence="2">
    <location>
        <begin position="197"/>
        <end position="275"/>
    </location>
</feature>
<dbReference type="AlphaFoldDB" id="A0A0U1DL02"/>
<evidence type="ECO:0000313" key="4">
    <source>
        <dbReference type="Proteomes" id="UP000199601"/>
    </source>
</evidence>
<dbReference type="RefSeq" id="WP_090422437.1">
    <property type="nucleotide sequence ID" value="NZ_CTEC01000002.1"/>
</dbReference>
<protein>
    <submittedName>
        <fullName evidence="3">PE family protein</fullName>
    </submittedName>
</protein>
<gene>
    <name evidence="3" type="ORF">BN000_03972</name>
</gene>
<dbReference type="InterPro" id="IPR022171">
    <property type="entry name" value="PPE_C"/>
</dbReference>
<proteinExistence type="predicted"/>
<evidence type="ECO:0000313" key="3">
    <source>
        <dbReference type="EMBL" id="CQD17823.1"/>
    </source>
</evidence>
<keyword evidence="4" id="KW-1185">Reference proteome</keyword>
<accession>A0A0U1DL02</accession>
<reference evidence="4" key="1">
    <citation type="submission" date="2015-03" db="EMBL/GenBank/DDBJ databases">
        <authorList>
            <person name="Urmite Genomes"/>
        </authorList>
    </citation>
    <scope>NUCLEOTIDE SEQUENCE [LARGE SCALE GENOMIC DNA]</scope>
    <source>
        <strain evidence="4">CSUR P1344</strain>
    </source>
</reference>
<evidence type="ECO:0000259" key="2">
    <source>
        <dbReference type="Pfam" id="PF12484"/>
    </source>
</evidence>
<dbReference type="InterPro" id="IPR038332">
    <property type="entry name" value="PPE_sf"/>
</dbReference>